<evidence type="ECO:0008006" key="4">
    <source>
        <dbReference type="Google" id="ProtNLM"/>
    </source>
</evidence>
<dbReference type="InterPro" id="IPR019410">
    <property type="entry name" value="Methyltransf_16"/>
</dbReference>
<protein>
    <recommendedName>
        <fullName evidence="4">Methyltransferase-domain-containing protein</fullName>
    </recommendedName>
</protein>
<dbReference type="Gene3D" id="3.40.50.150">
    <property type="entry name" value="Vaccinia Virus protein VP39"/>
    <property type="match status" value="1"/>
</dbReference>
<proteinExistence type="predicted"/>
<sequence length="280" mass="30131">MTGPGEGNELTLHLVQDRGLLGTRGVTGSVTWDSSIALSRLLYGQPEFLPERARPKGRQVVELGSGCGLVGMTCAALGARRVVCTDREDMIPHLERNIRANAVVIASDAPERPFGTKGGQSGRKGKGKRKGKSLDEEAGATSTDTPDREIMTAELEWGRGLGRDGGRTRGDPLTQLFTNDPPDLLIASDCVYNECVTPLLVSTLVDLSGPETTLVVAQELRSDLVHLGFLEALMESFTLDRLYPTEGGDGMRMVIPDVSADVPVVIYMGHLRSDLVDDDE</sequence>
<organism evidence="2 3">
    <name type="scientific">Piptocephalis cylindrospora</name>
    <dbReference type="NCBI Taxonomy" id="1907219"/>
    <lineage>
        <taxon>Eukaryota</taxon>
        <taxon>Fungi</taxon>
        <taxon>Fungi incertae sedis</taxon>
        <taxon>Zoopagomycota</taxon>
        <taxon>Zoopagomycotina</taxon>
        <taxon>Zoopagomycetes</taxon>
        <taxon>Zoopagales</taxon>
        <taxon>Piptocephalidaceae</taxon>
        <taxon>Piptocephalis</taxon>
    </lineage>
</organism>
<gene>
    <name evidence="2" type="ORF">BJ684DRAFT_20988</name>
</gene>
<reference evidence="3" key="1">
    <citation type="journal article" date="2018" name="Nat. Microbiol.">
        <title>Leveraging single-cell genomics to expand the fungal tree of life.</title>
        <authorList>
            <person name="Ahrendt S.R."/>
            <person name="Quandt C.A."/>
            <person name="Ciobanu D."/>
            <person name="Clum A."/>
            <person name="Salamov A."/>
            <person name="Andreopoulos B."/>
            <person name="Cheng J.F."/>
            <person name="Woyke T."/>
            <person name="Pelin A."/>
            <person name="Henrissat B."/>
            <person name="Reynolds N.K."/>
            <person name="Benny G.L."/>
            <person name="Smith M.E."/>
            <person name="James T.Y."/>
            <person name="Grigoriev I.V."/>
        </authorList>
    </citation>
    <scope>NUCLEOTIDE SEQUENCE [LARGE SCALE GENOMIC DNA]</scope>
</reference>
<dbReference type="SUPFAM" id="SSF53335">
    <property type="entry name" value="S-adenosyl-L-methionine-dependent methyltransferases"/>
    <property type="match status" value="1"/>
</dbReference>
<dbReference type="Proteomes" id="UP000267251">
    <property type="component" value="Unassembled WGS sequence"/>
</dbReference>
<dbReference type="PANTHER" id="PTHR14614:SF109">
    <property type="entry name" value="RIBOSOMAL LYSINE N-METHYLTRANSFERASE 5"/>
    <property type="match status" value="1"/>
</dbReference>
<evidence type="ECO:0000256" key="1">
    <source>
        <dbReference type="SAM" id="MobiDB-lite"/>
    </source>
</evidence>
<evidence type="ECO:0000313" key="3">
    <source>
        <dbReference type="Proteomes" id="UP000267251"/>
    </source>
</evidence>
<accession>A0A4P9Y146</accession>
<keyword evidence="3" id="KW-1185">Reference proteome</keyword>
<evidence type="ECO:0000313" key="2">
    <source>
        <dbReference type="EMBL" id="RKP12473.1"/>
    </source>
</evidence>
<dbReference type="OrthoDB" id="443981at2759"/>
<dbReference type="PANTHER" id="PTHR14614">
    <property type="entry name" value="HEPATOCELLULAR CARCINOMA-ASSOCIATED ANTIGEN"/>
    <property type="match status" value="1"/>
</dbReference>
<name>A0A4P9Y146_9FUNG</name>
<dbReference type="InterPro" id="IPR029063">
    <property type="entry name" value="SAM-dependent_MTases_sf"/>
</dbReference>
<dbReference type="EMBL" id="KZ988318">
    <property type="protein sequence ID" value="RKP12473.1"/>
    <property type="molecule type" value="Genomic_DNA"/>
</dbReference>
<feature type="region of interest" description="Disordered" evidence="1">
    <location>
        <begin position="109"/>
        <end position="147"/>
    </location>
</feature>
<dbReference type="Pfam" id="PF10294">
    <property type="entry name" value="Methyltransf_16"/>
    <property type="match status" value="2"/>
</dbReference>
<dbReference type="AlphaFoldDB" id="A0A4P9Y146"/>